<dbReference type="RefSeq" id="WP_012170450.1">
    <property type="nucleotide sequence ID" value="NC_009937.1"/>
</dbReference>
<dbReference type="Pfam" id="PF08479">
    <property type="entry name" value="POTRA_2"/>
    <property type="match status" value="1"/>
</dbReference>
<dbReference type="InterPro" id="IPR013686">
    <property type="entry name" value="Polypept-transport_assoc_ShlB"/>
</dbReference>
<reference evidence="7 8" key="1">
    <citation type="journal article" date="2007" name="Appl. Environ. Microbiol.">
        <title>Rhizobial factors required for stem nodule maturation and maintenance in Sesbania rostrata-Azorhizobium caulinodans ORS571 symbiosis.</title>
        <authorList>
            <person name="Suzuki S."/>
            <person name="Aono T."/>
            <person name="Lee KB."/>
            <person name="Suzuki T."/>
            <person name="Liu CT."/>
            <person name="Miwa H."/>
            <person name="Wakao S."/>
            <person name="Iki T."/>
            <person name="Oyaizu H."/>
        </authorList>
    </citation>
    <scope>NUCLEOTIDE SEQUENCE [LARGE SCALE GENOMIC DNA]</scope>
    <source>
        <strain evidence="8">ATCC 43989 / DSM 5975 / JCM 20966 / LMG 6465 / NBRC 14845 / NCIMB 13405 / ORS 571</strain>
    </source>
</reference>
<dbReference type="PANTHER" id="PTHR34597">
    <property type="entry name" value="SLR1661 PROTEIN"/>
    <property type="match status" value="1"/>
</dbReference>
<feature type="domain" description="Polypeptide-transport-associated ShlB-type" evidence="6">
    <location>
        <begin position="88"/>
        <end position="157"/>
    </location>
</feature>
<dbReference type="Gene3D" id="3.10.20.310">
    <property type="entry name" value="membrane protein fhac"/>
    <property type="match status" value="1"/>
</dbReference>
<evidence type="ECO:0000259" key="6">
    <source>
        <dbReference type="Pfam" id="PF08479"/>
    </source>
</evidence>
<reference evidence="7 8" key="3">
    <citation type="journal article" date="2008" name="BMC Genomics">
        <title>The genome of the versatile nitrogen fixer Azorhizobium caulinodans ORS571.</title>
        <authorList>
            <person name="Lee KB."/>
            <person name="Backer P.D."/>
            <person name="Aono T."/>
            <person name="Liu CT."/>
            <person name="Suzuki S."/>
            <person name="Suzuki T."/>
            <person name="Kaneko T."/>
            <person name="Yamada M."/>
            <person name="Tabata S."/>
            <person name="Kupfer D.M."/>
            <person name="Najar F.Z."/>
            <person name="Wiley G.B."/>
            <person name="Roe B."/>
            <person name="Binnewies T.T."/>
            <person name="Ussery D.W."/>
            <person name="D'Haeze W."/>
            <person name="Herder J.D."/>
            <person name="Gevers D."/>
            <person name="Vereecke D."/>
            <person name="Holsters M."/>
            <person name="Oyaizu H."/>
        </authorList>
    </citation>
    <scope>NUCLEOTIDE SEQUENCE [LARGE SCALE GENOMIC DNA]</scope>
    <source>
        <strain evidence="8">ATCC 43989 / DSM 5975 / JCM 20966 / LMG 6465 / NBRC 14845 / NCIMB 13405 / ORS 571</strain>
    </source>
</reference>
<evidence type="ECO:0000256" key="2">
    <source>
        <dbReference type="ARBA" id="ARBA00022692"/>
    </source>
</evidence>
<evidence type="ECO:0000256" key="3">
    <source>
        <dbReference type="ARBA" id="ARBA00023237"/>
    </source>
</evidence>
<dbReference type="EMBL" id="AP009384">
    <property type="protein sequence ID" value="BAF87920.1"/>
    <property type="molecule type" value="Genomic_DNA"/>
</dbReference>
<evidence type="ECO:0000256" key="1">
    <source>
        <dbReference type="ARBA" id="ARBA00022452"/>
    </source>
</evidence>
<protein>
    <submittedName>
        <fullName evidence="7">Putative hemolysin activation/secretion protein</fullName>
    </submittedName>
</protein>
<reference evidence="7 8" key="4">
    <citation type="journal article" date="2009" name="Appl. Environ. Microbiol.">
        <title>Comparative genome-wide transcriptional profiling of Azorhizobium caulinodans ORS571 grown under free-living and symbiotic conditions.</title>
        <authorList>
            <person name="Tsukada S."/>
            <person name="Aono T."/>
            <person name="Akiba N."/>
            <person name="Lee KB."/>
            <person name="Liu CT."/>
            <person name="Toyazaki H."/>
            <person name="Oyaizu H."/>
        </authorList>
    </citation>
    <scope>NUCLEOTIDE SEQUENCE [LARGE SCALE GENOMIC DNA]</scope>
    <source>
        <strain evidence="8">ATCC 43989 / DSM 5975 / JCM 20966 / LMG 6465 / NBRC 14845 / NCIMB 13405 / ORS 571</strain>
    </source>
</reference>
<dbReference type="PANTHER" id="PTHR34597:SF3">
    <property type="entry name" value="OUTER MEMBRANE TRANSPORTER CDIB"/>
    <property type="match status" value="1"/>
</dbReference>
<evidence type="ECO:0000313" key="7">
    <source>
        <dbReference type="EMBL" id="BAF87920.1"/>
    </source>
</evidence>
<keyword evidence="8" id="KW-1185">Reference proteome</keyword>
<keyword evidence="1" id="KW-1134">Transmembrane beta strand</keyword>
<dbReference type="Proteomes" id="UP000000270">
    <property type="component" value="Chromosome"/>
</dbReference>
<keyword evidence="2" id="KW-0812">Transmembrane</keyword>
<dbReference type="GO" id="GO:0046819">
    <property type="term" value="P:protein secretion by the type V secretion system"/>
    <property type="evidence" value="ECO:0007669"/>
    <property type="project" value="TreeGrafter"/>
</dbReference>
<name>A8I2R6_AZOC5</name>
<dbReference type="GO" id="GO:0098046">
    <property type="term" value="C:type V protein secretion system complex"/>
    <property type="evidence" value="ECO:0007669"/>
    <property type="project" value="TreeGrafter"/>
</dbReference>
<dbReference type="Gene3D" id="2.40.160.50">
    <property type="entry name" value="membrane protein fhac: a member of the omp85/tpsb transporter family"/>
    <property type="match status" value="1"/>
</dbReference>
<reference evidence="7 8" key="5">
    <citation type="journal article" date="2010" name="Appl. Environ. Microbiol.">
        <title>phrR-like gene praR of Azorhizobium caulinodans ORS571 is essential for symbiosis with Sesbania rostrata and is involved in expression of reb genes.</title>
        <authorList>
            <person name="Akiba N."/>
            <person name="Aono T."/>
            <person name="Toyazaki H."/>
            <person name="Sato S."/>
            <person name="Oyaizu H."/>
        </authorList>
    </citation>
    <scope>NUCLEOTIDE SEQUENCE [LARGE SCALE GENOMIC DNA]</scope>
    <source>
        <strain evidence="8">ATCC 43989 / DSM 5975 / JCM 20966 / LMG 6465 / NBRC 14845 / NCIMB 13405 / ORS 571</strain>
    </source>
</reference>
<organism evidence="7 8">
    <name type="scientific">Azorhizobium caulinodans (strain ATCC 43989 / DSM 5975 / JCM 20966 / LMG 6465 / NBRC 14845 / NCIMB 13405 / ORS 571)</name>
    <dbReference type="NCBI Taxonomy" id="438753"/>
    <lineage>
        <taxon>Bacteria</taxon>
        <taxon>Pseudomonadati</taxon>
        <taxon>Pseudomonadota</taxon>
        <taxon>Alphaproteobacteria</taxon>
        <taxon>Hyphomicrobiales</taxon>
        <taxon>Xanthobacteraceae</taxon>
        <taxon>Azorhizobium</taxon>
    </lineage>
</organism>
<keyword evidence="1" id="KW-0472">Membrane</keyword>
<evidence type="ECO:0000256" key="4">
    <source>
        <dbReference type="SAM" id="SignalP"/>
    </source>
</evidence>
<feature type="chain" id="PRO_5002724090" evidence="4">
    <location>
        <begin position="29"/>
        <end position="600"/>
    </location>
</feature>
<gene>
    <name evidence="7" type="primary">fhaC</name>
    <name evidence="7" type="ordered locus">AZC_1922</name>
</gene>
<accession>A8I2R6</accession>
<proteinExistence type="predicted"/>
<dbReference type="AlphaFoldDB" id="A8I2R6"/>
<keyword evidence="3" id="KW-0998">Cell outer membrane</keyword>
<dbReference type="KEGG" id="azc:AZC_1922"/>
<feature type="domain" description="Haemolysin activator HlyB C-terminal" evidence="5">
    <location>
        <begin position="366"/>
        <end position="561"/>
    </location>
</feature>
<dbReference type="eggNOG" id="COG2831">
    <property type="taxonomic scope" value="Bacteria"/>
</dbReference>
<dbReference type="GO" id="GO:0008320">
    <property type="term" value="F:protein transmembrane transporter activity"/>
    <property type="evidence" value="ECO:0007669"/>
    <property type="project" value="TreeGrafter"/>
</dbReference>
<dbReference type="Pfam" id="PF03865">
    <property type="entry name" value="ShlB"/>
    <property type="match status" value="1"/>
</dbReference>
<dbReference type="STRING" id="438753.AZC_1922"/>
<dbReference type="InterPro" id="IPR005565">
    <property type="entry name" value="Hemolysn_activator_HlyB_C"/>
</dbReference>
<reference evidence="7 8" key="6">
    <citation type="journal article" date="2011" name="Appl. Environ. Microbiol.">
        <title>Involvement of the azorhizobial chromosome partition gene (parA) in the onset of bacteroid differentiation during Sesbania rostrata stem nodule development.</title>
        <authorList>
            <person name="Liu CT."/>
            <person name="Lee KB."/>
            <person name="Wang YS."/>
            <person name="Peng MH."/>
            <person name="Lee KT."/>
            <person name="Suzuki S."/>
            <person name="Suzuki T."/>
            <person name="Oyaizu H."/>
        </authorList>
    </citation>
    <scope>NUCLEOTIDE SEQUENCE [LARGE SCALE GENOMIC DNA]</scope>
    <source>
        <strain evidence="8">ATCC 43989 / DSM 5975 / JCM 20966 / LMG 6465 / NBRC 14845 / NCIMB 13405 / ORS 571</strain>
    </source>
</reference>
<evidence type="ECO:0000259" key="5">
    <source>
        <dbReference type="Pfam" id="PF03865"/>
    </source>
</evidence>
<sequence>MSAPRSPIMRTGALALGVVLLPATAALAQVIAPVERNLPPVISGQGRLVIGPQDLAGSPDDTPLGVALSGISLIGPKESVAKRAGRGIRIGAVGEIDRAALTQALTPFLGQPLSRKRIADIQAAIAKVYRSAGYPFVSVTLPPQEVTGGVLTLRVVEFRTGSVKVSGAEPGTEAALSGRVRAVPGQRIASDALEEDLAWLNRSPYHTVNGVFAPGDELGLSTLTLEVTPQKPWQVFGGLSNTGTHSTGFDRYFAGFGAALPGLPESYLSYQITGSPNFWSDPAAVGTGPDQPSYYSQAGRLVISTGARQSLEFVPNYVATRQNAQGATFAYDNQTLEIPVYYRTALSNLVPGLYAGDLILGATGKTVSRTSYFSGSDIGGANADLFELIAGWSVSRSDPFGTTSLDLKLIGNPGGVIGGNSAAQWSRYSGGRVTDVTYVYGTGDLNRVTRLPAGFNWVSDLSGTAAGQPLPDTEQLSLGGLYATRGYTLDDGTVDTGLVWRNELRTPTFALLSSLGVAGVTDQVSPYAFLDLAWGRAYGYQGVLGAVPHNDTSLAGLGLGLDYTLNRNLTATLVGGVALTDATYTKAGDFTLQARVYVSY</sequence>
<dbReference type="InterPro" id="IPR051544">
    <property type="entry name" value="TPS_OM_transporter"/>
</dbReference>
<keyword evidence="4" id="KW-0732">Signal</keyword>
<dbReference type="HOGENOM" id="CLU_474738_0_0_5"/>
<evidence type="ECO:0000313" key="8">
    <source>
        <dbReference type="Proteomes" id="UP000000270"/>
    </source>
</evidence>
<feature type="signal peptide" evidence="4">
    <location>
        <begin position="1"/>
        <end position="28"/>
    </location>
</feature>
<reference evidence="8" key="2">
    <citation type="submission" date="2007-04" db="EMBL/GenBank/DDBJ databases">
        <title>Complete genome sequence of the nitrogen-fixing bacterium Azorhizobium caulinodans ORS571.</title>
        <authorList>
            <person name="Lee K.B."/>
            <person name="Backer P.D."/>
            <person name="Aono T."/>
            <person name="Liu C.T."/>
            <person name="Suzuki S."/>
            <person name="Suzuki T."/>
            <person name="Kaneko T."/>
            <person name="Yamada M."/>
            <person name="Tabata S."/>
            <person name="Kupfer D.M."/>
            <person name="Najar F.Z."/>
            <person name="Wiley G.B."/>
            <person name="Roe B."/>
            <person name="Binnewies T."/>
            <person name="Ussery D."/>
            <person name="Vereecke D."/>
            <person name="Gevers D."/>
            <person name="Holsters M."/>
            <person name="Oyaizu H."/>
        </authorList>
    </citation>
    <scope>NUCLEOTIDE SEQUENCE [LARGE SCALE GENOMIC DNA]</scope>
    <source>
        <strain evidence="8">ATCC 43989 / DSM 5975 / JCM 20966 / LMG 6465 / NBRC 14845 / NCIMB 13405 / ORS 571</strain>
    </source>
</reference>